<name>A0A0K6FY88_9AGAM</name>
<dbReference type="AlphaFoldDB" id="A0A0K6FY88"/>
<keyword evidence="2" id="KW-1185">Reference proteome</keyword>
<evidence type="ECO:0000313" key="1">
    <source>
        <dbReference type="EMBL" id="CUA70937.1"/>
    </source>
</evidence>
<organism evidence="1 2">
    <name type="scientific">Rhizoctonia solani</name>
    <dbReference type="NCBI Taxonomy" id="456999"/>
    <lineage>
        <taxon>Eukaryota</taxon>
        <taxon>Fungi</taxon>
        <taxon>Dikarya</taxon>
        <taxon>Basidiomycota</taxon>
        <taxon>Agaricomycotina</taxon>
        <taxon>Agaricomycetes</taxon>
        <taxon>Cantharellales</taxon>
        <taxon>Ceratobasidiaceae</taxon>
        <taxon>Rhizoctonia</taxon>
    </lineage>
</organism>
<dbReference type="EMBL" id="CYGV01001204">
    <property type="protein sequence ID" value="CUA70937.1"/>
    <property type="molecule type" value="Genomic_DNA"/>
</dbReference>
<accession>A0A0K6FY88</accession>
<proteinExistence type="predicted"/>
<reference evidence="1 2" key="1">
    <citation type="submission" date="2015-07" db="EMBL/GenBank/DDBJ databases">
        <authorList>
            <person name="Noorani M."/>
        </authorList>
    </citation>
    <scope>NUCLEOTIDE SEQUENCE [LARGE SCALE GENOMIC DNA]</scope>
    <source>
        <strain evidence="1">BBA 69670</strain>
    </source>
</reference>
<gene>
    <name evidence="1" type="ORF">RSOLAG22IIIB_09211</name>
</gene>
<evidence type="ECO:0000313" key="2">
    <source>
        <dbReference type="Proteomes" id="UP000044841"/>
    </source>
</evidence>
<dbReference type="Proteomes" id="UP000044841">
    <property type="component" value="Unassembled WGS sequence"/>
</dbReference>
<sequence length="199" mass="21855">MLFHFNSPVTKIIVRREVSALPNFLNAYSGGGVSAGTTLCVDSRFSDGLGQDLGSLKREIGKVRPSSGSGKRRVRFPKPNSPTVEAILGTKLEFEDDDALFKTDEDLPNGIGCRWRSSVVARGRHVSFCRVGIWLDVFDFADMMAGDWLGDGDIVLARKSISRPTRRIVGLIFSLSGLWMKRGGAESGRRKRCFDGGEI</sequence>
<protein>
    <submittedName>
        <fullName evidence="1">Uncharacterized protein</fullName>
    </submittedName>
</protein>